<dbReference type="eggNOG" id="ENOG502RQFH">
    <property type="taxonomic scope" value="Eukaryota"/>
</dbReference>
<dbReference type="GeneID" id="10032344"/>
<keyword evidence="1" id="KW-0732">Signal</keyword>
<feature type="chain" id="PRO_5003196788" evidence="1">
    <location>
        <begin position="26"/>
        <end position="283"/>
    </location>
</feature>
<organism evidence="3">
    <name type="scientific">Arthroderma gypseum (strain ATCC MYA-4604 / CBS 118893)</name>
    <name type="common">Microsporum gypseum</name>
    <dbReference type="NCBI Taxonomy" id="535722"/>
    <lineage>
        <taxon>Eukaryota</taxon>
        <taxon>Fungi</taxon>
        <taxon>Dikarya</taxon>
        <taxon>Ascomycota</taxon>
        <taxon>Pezizomycotina</taxon>
        <taxon>Eurotiomycetes</taxon>
        <taxon>Eurotiomycetidae</taxon>
        <taxon>Onygenales</taxon>
        <taxon>Arthrodermataceae</taxon>
        <taxon>Nannizzia</taxon>
    </lineage>
</organism>
<protein>
    <submittedName>
        <fullName evidence="2">Beta-lactamase</fullName>
    </submittedName>
</protein>
<dbReference type="EMBL" id="DS989822">
    <property type="protein sequence ID" value="EFQ98067.1"/>
    <property type="molecule type" value="Genomic_DNA"/>
</dbReference>
<feature type="signal peptide" evidence="1">
    <location>
        <begin position="1"/>
        <end position="25"/>
    </location>
</feature>
<keyword evidence="3" id="KW-1185">Reference proteome</keyword>
<evidence type="ECO:0000256" key="1">
    <source>
        <dbReference type="SAM" id="SignalP"/>
    </source>
</evidence>
<dbReference type="HOGENOM" id="CLU_076340_0_0_1"/>
<proteinExistence type="predicted"/>
<dbReference type="InterPro" id="IPR049511">
    <property type="entry name" value="PGH-like_rpt"/>
</dbReference>
<dbReference type="OrthoDB" id="5946976at2759"/>
<evidence type="ECO:0000313" key="2">
    <source>
        <dbReference type="EMBL" id="EFQ98067.1"/>
    </source>
</evidence>
<dbReference type="OMA" id="KPECQWG"/>
<reference evidence="3" key="1">
    <citation type="journal article" date="2012" name="MBio">
        <title>Comparative genome analysis of Trichophyton rubrum and related dermatophytes reveals candidate genes involved in infection.</title>
        <authorList>
            <person name="Martinez D.A."/>
            <person name="Oliver B.G."/>
            <person name="Graeser Y."/>
            <person name="Goldberg J.M."/>
            <person name="Li W."/>
            <person name="Martinez-Rossi N.M."/>
            <person name="Monod M."/>
            <person name="Shelest E."/>
            <person name="Barton R.C."/>
            <person name="Birch E."/>
            <person name="Brakhage A.A."/>
            <person name="Chen Z."/>
            <person name="Gurr S.J."/>
            <person name="Heiman D."/>
            <person name="Heitman J."/>
            <person name="Kosti I."/>
            <person name="Rossi A."/>
            <person name="Saif S."/>
            <person name="Samalova M."/>
            <person name="Saunders C.W."/>
            <person name="Shea T."/>
            <person name="Summerbell R.C."/>
            <person name="Xu J."/>
            <person name="Young S."/>
            <person name="Zeng Q."/>
            <person name="Birren B.W."/>
            <person name="Cuomo C.A."/>
            <person name="White T.C."/>
        </authorList>
    </citation>
    <scope>NUCLEOTIDE SEQUENCE [LARGE SCALE GENOMIC DNA]</scope>
    <source>
        <strain evidence="3">ATCC MYA-4604 / CBS 118893</strain>
    </source>
</reference>
<dbReference type="Proteomes" id="UP000002669">
    <property type="component" value="Unassembled WGS sequence"/>
</dbReference>
<dbReference type="STRING" id="535722.E5QYJ1"/>
<accession>E5QYJ1</accession>
<name>E5QYJ1_ARTGP</name>
<sequence>MKISPIALRYPIATLLMLMKGITSGHPCTKLLANSDTKREGYGKLRWPLTYISVFVNARGNSTYNAIYENPETFPGWQSYYQSTTNQYREDVKESREEGFRPIQIDGHSGFAVPRFSTLWNDNKNEMPWAEHINQSGDEFTKAFKDYVSNGYRLKSLSGYGFNGQQQFASAWEKTPGAPQKAYIGLTAAEYQTTFDQARKDGYYPVRISPYNVGKEVWFAGIFEQMDSKAAKPECQWGLTSDEYVEVFNNWTKKGYKPTVVNGYLDGEEKYAAIFNKFTNVKV</sequence>
<dbReference type="AlphaFoldDB" id="E5QYJ1"/>
<dbReference type="InParanoid" id="E5QYJ1"/>
<evidence type="ECO:0000313" key="3">
    <source>
        <dbReference type="Proteomes" id="UP000002669"/>
    </source>
</evidence>
<dbReference type="Pfam" id="PF17660">
    <property type="entry name" value="BTRD1"/>
    <property type="match status" value="4"/>
</dbReference>
<dbReference type="VEuPathDB" id="FungiDB:MGYG_01104"/>
<gene>
    <name evidence="2" type="ORF">MGYG_01104</name>
</gene>
<dbReference type="RefSeq" id="XP_003177019.1">
    <property type="nucleotide sequence ID" value="XM_003176971.1"/>
</dbReference>